<dbReference type="GO" id="GO:0072542">
    <property type="term" value="F:protein phosphatase activator activity"/>
    <property type="evidence" value="ECO:0000318"/>
    <property type="project" value="GO_Central"/>
</dbReference>
<reference evidence="9 10" key="2">
    <citation type="journal article" date="2007" name="Genome Biol.">
        <title>Assembly of the Candida albicans genome into sixteen supercontigs aligned on the eight chromosomes.</title>
        <authorList>
            <person name="van het Hoog M."/>
            <person name="Rast T.J."/>
            <person name="Martchenko M."/>
            <person name="Grindle S."/>
            <person name="Dignard D."/>
            <person name="Hogues H."/>
            <person name="Cuomo C."/>
            <person name="Berriman M."/>
            <person name="Scherer S."/>
            <person name="Magee B.B."/>
            <person name="Whiteway M."/>
            <person name="Chibana H."/>
            <person name="Nantel A."/>
            <person name="Magee P.T."/>
        </authorList>
    </citation>
    <scope>GENOME REANNOTATION</scope>
    <source>
        <strain evidence="10">SC5314 / ATCC MYA-2876</strain>
    </source>
</reference>
<name>A0A1D8PCN8_CANAL</name>
<gene>
    <name evidence="8 9" type="primary">PSY2</name>
    <name evidence="9" type="ordered locus">CAALFM_C102280CA</name>
    <name evidence="8" type="ordered locus">orf19.11169</name>
</gene>
<dbReference type="GeneID" id="3644567"/>
<organism evidence="9 10">
    <name type="scientific">Candida albicans (strain SC5314 / ATCC MYA-2876)</name>
    <name type="common">Yeast</name>
    <dbReference type="NCBI Taxonomy" id="237561"/>
    <lineage>
        <taxon>Eukaryota</taxon>
        <taxon>Fungi</taxon>
        <taxon>Dikarya</taxon>
        <taxon>Ascomycota</taxon>
        <taxon>Saccharomycotina</taxon>
        <taxon>Pichiomycetes</taxon>
        <taxon>Debaryomycetaceae</taxon>
        <taxon>Candida/Lodderomyces clade</taxon>
        <taxon>Candida</taxon>
    </lineage>
</organism>
<protein>
    <recommendedName>
        <fullName evidence="4">Serine/threonine-protein phosphatase 4 regulatory subunit 3</fullName>
    </recommendedName>
</protein>
<dbReference type="Proteomes" id="UP000000559">
    <property type="component" value="Chromosome 1"/>
</dbReference>
<dbReference type="EMBL" id="CP017623">
    <property type="protein sequence ID" value="AOW25913.1"/>
    <property type="molecule type" value="Genomic_DNA"/>
</dbReference>
<evidence type="ECO:0000256" key="5">
    <source>
        <dbReference type="SAM" id="MobiDB-lite"/>
    </source>
</evidence>
<dbReference type="AlphaFoldDB" id="A0A1D8PCN8"/>
<feature type="compositionally biased region" description="Polar residues" evidence="5">
    <location>
        <begin position="956"/>
        <end position="980"/>
    </location>
</feature>
<comment type="function">
    <text evidence="3">Core regulatory subunit of the histone H2A phosphatase complex, which dephosphorylates H2AS128ph (gamma-H2A) that has been displaced from sites of DNA lesions in the double-stranded DNA break repair process. Dephosphorylation is necessary for efficient recovery from the DNA damage checkpoint.</text>
</comment>
<dbReference type="Pfam" id="PF22972">
    <property type="entry name" value="EVH1_PP4R3"/>
    <property type="match status" value="1"/>
</dbReference>
<accession>A0A1D8PCN8</accession>
<evidence type="ECO:0000313" key="8">
    <source>
        <dbReference type="CGD" id="CAL0000200329"/>
    </source>
</evidence>
<dbReference type="FunCoup" id="A0A1D8PCN8">
    <property type="interactions" value="935"/>
</dbReference>
<feature type="compositionally biased region" description="Low complexity" evidence="5">
    <location>
        <begin position="943"/>
        <end position="955"/>
    </location>
</feature>
<feature type="compositionally biased region" description="Low complexity" evidence="5">
    <location>
        <begin position="528"/>
        <end position="540"/>
    </location>
</feature>
<evidence type="ECO:0000256" key="3">
    <source>
        <dbReference type="ARBA" id="ARBA00058488"/>
    </source>
</evidence>
<dbReference type="PANTHER" id="PTHR23318">
    <property type="entry name" value="ATP SYNTHASE GAMMA-RELATED"/>
    <property type="match status" value="1"/>
</dbReference>
<dbReference type="SUPFAM" id="SSF50729">
    <property type="entry name" value="PH domain-like"/>
    <property type="match status" value="1"/>
</dbReference>
<reference evidence="9 10" key="3">
    <citation type="journal article" date="2013" name="Genome Biol.">
        <title>Assembly of a phased diploid Candida albicans genome facilitates allele-specific measurements and provides a simple model for repeat and indel structure.</title>
        <authorList>
            <person name="Muzzey D."/>
            <person name="Schwartz K."/>
            <person name="Weissman J.S."/>
            <person name="Sherlock G."/>
        </authorList>
    </citation>
    <scope>NUCLEOTIDE SEQUENCE [LARGE SCALE GENOMIC DNA]</scope>
    <source>
        <strain evidence="10">SC5314 / ATCC MYA-2876</strain>
    </source>
</reference>
<dbReference type="STRING" id="237561.A0A1D8PCN8"/>
<dbReference type="InterPro" id="IPR011993">
    <property type="entry name" value="PH-like_dom_sf"/>
</dbReference>
<feature type="compositionally biased region" description="Gly residues" evidence="5">
    <location>
        <begin position="541"/>
        <end position="551"/>
    </location>
</feature>
<feature type="compositionally biased region" description="Low complexity" evidence="5">
    <location>
        <begin position="552"/>
        <end position="578"/>
    </location>
</feature>
<dbReference type="Gene3D" id="2.30.29.30">
    <property type="entry name" value="Pleckstrin-homology domain (PH domain)/Phosphotyrosine-binding domain (PTB)"/>
    <property type="match status" value="1"/>
</dbReference>
<dbReference type="VEuPathDB" id="FungiDB:C1_02280C_A"/>
<dbReference type="GO" id="GO:0030289">
    <property type="term" value="C:protein phosphatase 4 complex"/>
    <property type="evidence" value="ECO:0000318"/>
    <property type="project" value="GO_Central"/>
</dbReference>
<dbReference type="PANTHER" id="PTHR23318:SF0">
    <property type="entry name" value="SERINE_THREONINE-PROTEIN PHOSPHATASE 4 REGULATORY SUBUNIT 3"/>
    <property type="match status" value="1"/>
</dbReference>
<feature type="compositionally biased region" description="Low complexity" evidence="5">
    <location>
        <begin position="830"/>
        <end position="850"/>
    </location>
</feature>
<dbReference type="GO" id="GO:0006974">
    <property type="term" value="P:DNA damage response"/>
    <property type="evidence" value="ECO:0000315"/>
    <property type="project" value="CGD"/>
</dbReference>
<feature type="region of interest" description="Disordered" evidence="5">
    <location>
        <begin position="830"/>
        <end position="907"/>
    </location>
</feature>
<dbReference type="InterPro" id="IPR055236">
    <property type="entry name" value="EVH1_PP4R3"/>
</dbReference>
<evidence type="ECO:0000313" key="9">
    <source>
        <dbReference type="EMBL" id="AOW25913.1"/>
    </source>
</evidence>
<comment type="subcellular location">
    <subcellularLocation>
        <location evidence="1">Nucleus</location>
    </subcellularLocation>
</comment>
<feature type="domain" description="Serine/threonine-protein phosphatase 4 regulatory subunit 3-like central" evidence="6">
    <location>
        <begin position="169"/>
        <end position="820"/>
    </location>
</feature>
<keyword evidence="10" id="KW-1185">Reference proteome</keyword>
<proteinExistence type="predicted"/>
<feature type="compositionally biased region" description="Basic and acidic residues" evidence="5">
    <location>
        <begin position="922"/>
        <end position="934"/>
    </location>
</feature>
<dbReference type="InterPro" id="IPR051137">
    <property type="entry name" value="PP4R3-like"/>
</dbReference>
<dbReference type="GO" id="GO:2000779">
    <property type="term" value="P:regulation of double-strand break repair"/>
    <property type="evidence" value="ECO:0000318"/>
    <property type="project" value="GO_Central"/>
</dbReference>
<reference evidence="9 10" key="1">
    <citation type="journal article" date="2004" name="Proc. Natl. Acad. Sci. U.S.A.">
        <title>The diploid genome sequence of Candida albicans.</title>
        <authorList>
            <person name="Jones T."/>
            <person name="Federspiel N.A."/>
            <person name="Chibana H."/>
            <person name="Dungan J."/>
            <person name="Kalman S."/>
            <person name="Magee B.B."/>
            <person name="Newport G."/>
            <person name="Thorstenson Y.R."/>
            <person name="Agabian N."/>
            <person name="Magee P.T."/>
            <person name="Davis R.W."/>
            <person name="Scherer S."/>
        </authorList>
    </citation>
    <scope>NUCLEOTIDE SEQUENCE [LARGE SCALE GENOMIC DNA]</scope>
    <source>
        <strain evidence="10">SC5314 / ATCC MYA-2876</strain>
    </source>
</reference>
<feature type="region of interest" description="Disordered" evidence="5">
    <location>
        <begin position="528"/>
        <end position="581"/>
    </location>
</feature>
<dbReference type="GO" id="GO:0005654">
    <property type="term" value="C:nucleoplasm"/>
    <property type="evidence" value="ECO:0000318"/>
    <property type="project" value="GO_Central"/>
</dbReference>
<dbReference type="KEGG" id="cal:CAALFM_C102280CA"/>
<dbReference type="PHI-base" id="PHI:9544"/>
<dbReference type="PHI-base" id="PHI:9225"/>
<evidence type="ECO:0000256" key="4">
    <source>
        <dbReference type="ARBA" id="ARBA00068937"/>
    </source>
</evidence>
<sequence length="980" mass="110909">MSSLKDCKLSKSKREELKALNNAGKTPRRVKVYLLNGDDWIDNGTGFCVGEIDDDTKLPYFLVRNETDNNNIILKSFLEGSIQYQRQQETLIVWTDSNGTDLALSFQETEGCADLCDFIIRVQQGNISPGISLYYVIPNINEGDDITELITGPIRYPPEIPNVENLDVVLETINQGTNAQFTRTNISEFIIENDYFTKLINVFNEAENNENANVLYNVSDIVKSLFLYNESSIIEYILSSEEKILGLVGILEYDSEYPNYKASHRNFLASQSYIKVIPVENIEIFKRDFYLNYLKDVVLARFLDDSTFNLIASLIYSNHLEIFNYIKDSEILEHLFSIYDNCNDEKNECNSIDNDDDNDDDNIKMKQRDGVKMLHQYVLIAKSSRKHDFFASLVKHGLLKMINFALNDKQDQIRVLGTELIVIIIEQDVSLVNSIDHEETTTTIDNSDPPILEELVHNNKATPQEIVEEEEEDIPSITPKEGKLRLSDDMTLISILSKLLVEDKNIGLKMQAFEALKTLLDPNIAASSSGGSNGLSPTTMGGMGTPNGSGSGSNSNSLFNSSNANANANANTNTNTNSVNKSIGINTNNIEEFKFTSEEFQEINTSTYFRAFYEQVAPKLFEKLIILANHNLESKQLQINTKHEELLYQLLCELISFCTLEHKMISLSSLSSSSFSSSSLSSRSFFIENHIPLGIAKLLIIDDCKPILKLTSIRCLKNLILLNDEFYTRYFINHDLWFYFFKFFNNVIDENNLANSTCLDFIEIVIKGCDIGLNNNNNNNNNNNSKRSNYILLAKHIYKKYGEFIEKKLNYVDTGKRLIDLVTHSLNSNSNSNVNKLNGGQTFNENNNNNNKEEYDEDDNEYDNENEDSDENIATNTDDLGLSEDEMLPHNASTPLNDEEDEAEQEGTRLYTDVTEEIRISEKKRPREESDEIKPTPIIDNATTTTTTTTITTTTAASNSNDNFNGTKKIALTTTSDNQS</sequence>
<feature type="compositionally biased region" description="Acidic residues" evidence="5">
    <location>
        <begin position="854"/>
        <end position="871"/>
    </location>
</feature>
<evidence type="ECO:0000259" key="6">
    <source>
        <dbReference type="Pfam" id="PF04802"/>
    </source>
</evidence>
<evidence type="ECO:0000259" key="7">
    <source>
        <dbReference type="Pfam" id="PF22972"/>
    </source>
</evidence>
<dbReference type="InterPro" id="IPR006887">
    <property type="entry name" value="P4R3-like_central_dom"/>
</dbReference>
<dbReference type="InParanoid" id="A0A1D8PCN8"/>
<dbReference type="CGD" id="CAL0000200329">
    <property type="gene designation" value="PSY2"/>
</dbReference>
<dbReference type="FunFam" id="2.30.29.30:FF:000455">
    <property type="entry name" value="Psy2p"/>
    <property type="match status" value="1"/>
</dbReference>
<dbReference type="GO" id="GO:0010948">
    <property type="term" value="P:negative regulation of cell cycle process"/>
    <property type="evidence" value="ECO:0007669"/>
    <property type="project" value="UniProtKB-ARBA"/>
</dbReference>
<dbReference type="SMR" id="A0A1D8PCN8"/>
<dbReference type="eggNOG" id="KOG2175">
    <property type="taxonomic scope" value="Eukaryota"/>
</dbReference>
<feature type="region of interest" description="Disordered" evidence="5">
    <location>
        <begin position="922"/>
        <end position="980"/>
    </location>
</feature>
<evidence type="ECO:0000256" key="2">
    <source>
        <dbReference type="ARBA" id="ARBA00023242"/>
    </source>
</evidence>
<dbReference type="Pfam" id="PF04802">
    <property type="entry name" value="PP4R3"/>
    <property type="match status" value="1"/>
</dbReference>
<evidence type="ECO:0000256" key="1">
    <source>
        <dbReference type="ARBA" id="ARBA00004123"/>
    </source>
</evidence>
<evidence type="ECO:0000313" key="10">
    <source>
        <dbReference type="Proteomes" id="UP000000559"/>
    </source>
</evidence>
<feature type="domain" description="PP4R3 EVH1-like" evidence="7">
    <location>
        <begin position="28"/>
        <end position="128"/>
    </location>
</feature>
<dbReference type="OrthoDB" id="27483at2759"/>
<keyword evidence="2" id="KW-0539">Nucleus</keyword>
<dbReference type="RefSeq" id="XP_713779.2">
    <property type="nucleotide sequence ID" value="XM_708686.2"/>
</dbReference>